<sequence precursor="true">MKKMILMVLLTASQIISLTACSDRDIEDNSKPVSSAVVSTPSQRNTPMPDTGKPYKLSTAEANSLLSQIEGCWYNLNDMETIKAIGVRDMIVIIKENNKFQIYRNYPDTGVGGGITEVIKEKGGNKYRIKGMGENTQSPMEFIIDLSNDYKSMIATSNVYPDTSEKDVKFIRYSRELEESIELKCLAGDYLDAQNKAYSFKDGGVAIWPDNKTFKFSISKQDRNSSPHIVAYDDKGKETARYSYKLLNDNLEIKNPDNNKTMLDLRGADYSANMEQKAIDLVAAKFKANADYQAESGVTIYKSSIGEIQLYCQGTDDKGRYKVILSISAYPDGSNDPYNEGAREFIVDVKTGHIEEVTQK</sequence>
<keyword evidence="4" id="KW-1185">Reference proteome</keyword>
<evidence type="ECO:0000256" key="2">
    <source>
        <dbReference type="SAM" id="SignalP"/>
    </source>
</evidence>
<feature type="region of interest" description="Disordered" evidence="1">
    <location>
        <begin position="28"/>
        <end position="51"/>
    </location>
</feature>
<dbReference type="RefSeq" id="WP_036941741.1">
    <property type="nucleotide sequence ID" value="NZ_JQKC01000016.1"/>
</dbReference>
<dbReference type="eggNOG" id="ENOG5033WFC">
    <property type="taxonomic scope" value="Bacteria"/>
</dbReference>
<evidence type="ECO:0000256" key="1">
    <source>
        <dbReference type="SAM" id="MobiDB-lite"/>
    </source>
</evidence>
<keyword evidence="2" id="KW-0732">Signal</keyword>
<feature type="compositionally biased region" description="Polar residues" evidence="1">
    <location>
        <begin position="31"/>
        <end position="48"/>
    </location>
</feature>
<dbReference type="PROSITE" id="PS51257">
    <property type="entry name" value="PROKAR_LIPOPROTEIN"/>
    <property type="match status" value="1"/>
</dbReference>
<protein>
    <recommendedName>
        <fullName evidence="5">DUF4362 domain-containing protein</fullName>
    </recommendedName>
</protein>
<feature type="chain" id="PRO_5039726746" description="DUF4362 domain-containing protein" evidence="2">
    <location>
        <begin position="23"/>
        <end position="360"/>
    </location>
</feature>
<comment type="caution">
    <text evidence="3">The sequence shown here is derived from an EMBL/GenBank/DDBJ whole genome shotgun (WGS) entry which is preliminary data.</text>
</comment>
<gene>
    <name evidence="3" type="ORF">Bccel_2333</name>
</gene>
<evidence type="ECO:0008006" key="5">
    <source>
        <dbReference type="Google" id="ProtNLM"/>
    </source>
</evidence>
<proteinExistence type="predicted"/>
<reference evidence="4" key="1">
    <citation type="submission" date="2015-07" db="EMBL/GenBank/DDBJ databases">
        <title>Near-Complete Genome Sequence of the Cellulolytic Bacterium Bacteroides (Pseudobacteroides) cellulosolvens ATCC 35603.</title>
        <authorList>
            <person name="Dassa B."/>
            <person name="Utturkar S.M."/>
            <person name="Klingeman D.M."/>
            <person name="Hurt R.A."/>
            <person name="Keller M."/>
            <person name="Xu J."/>
            <person name="Reddy Y.H.K."/>
            <person name="Borovok I."/>
            <person name="Grinberg I.R."/>
            <person name="Lamed R."/>
            <person name="Zhivin O."/>
            <person name="Bayer E.A."/>
            <person name="Brown S.D."/>
        </authorList>
    </citation>
    <scope>NUCLEOTIDE SEQUENCE [LARGE SCALE GENOMIC DNA]</scope>
    <source>
        <strain evidence="4">DSM 2933</strain>
    </source>
</reference>
<dbReference type="EMBL" id="LGTC01000001">
    <property type="protein sequence ID" value="KNY27068.1"/>
    <property type="molecule type" value="Genomic_DNA"/>
</dbReference>
<dbReference type="AlphaFoldDB" id="A0A0L6JMT0"/>
<evidence type="ECO:0000313" key="4">
    <source>
        <dbReference type="Proteomes" id="UP000036923"/>
    </source>
</evidence>
<name>A0A0L6JMT0_9FIRM</name>
<feature type="signal peptide" evidence="2">
    <location>
        <begin position="1"/>
        <end position="22"/>
    </location>
</feature>
<dbReference type="Proteomes" id="UP000036923">
    <property type="component" value="Unassembled WGS sequence"/>
</dbReference>
<dbReference type="STRING" id="398512.Bccel_2333"/>
<evidence type="ECO:0000313" key="3">
    <source>
        <dbReference type="EMBL" id="KNY27068.1"/>
    </source>
</evidence>
<accession>A0A0L6JMT0</accession>
<dbReference type="OrthoDB" id="2078972at2"/>
<organism evidence="3 4">
    <name type="scientific">Pseudobacteroides cellulosolvens ATCC 35603 = DSM 2933</name>
    <dbReference type="NCBI Taxonomy" id="398512"/>
    <lineage>
        <taxon>Bacteria</taxon>
        <taxon>Bacillati</taxon>
        <taxon>Bacillota</taxon>
        <taxon>Clostridia</taxon>
        <taxon>Eubacteriales</taxon>
        <taxon>Oscillospiraceae</taxon>
        <taxon>Pseudobacteroides</taxon>
    </lineage>
</organism>